<evidence type="ECO:0000313" key="1">
    <source>
        <dbReference type="EMBL" id="KAF3559016.1"/>
    </source>
</evidence>
<name>A0A8S9R107_BRACR</name>
<dbReference type="EMBL" id="QGKX02000996">
    <property type="protein sequence ID" value="KAF3559016.1"/>
    <property type="molecule type" value="Genomic_DNA"/>
</dbReference>
<comment type="caution">
    <text evidence="1">The sequence shown here is derived from an EMBL/GenBank/DDBJ whole genome shotgun (WGS) entry which is preliminary data.</text>
</comment>
<dbReference type="Proteomes" id="UP000712600">
    <property type="component" value="Unassembled WGS sequence"/>
</dbReference>
<reference evidence="1" key="1">
    <citation type="submission" date="2019-12" db="EMBL/GenBank/DDBJ databases">
        <title>Genome sequencing and annotation of Brassica cretica.</title>
        <authorList>
            <person name="Studholme D.J."/>
            <person name="Sarris P."/>
        </authorList>
    </citation>
    <scope>NUCLEOTIDE SEQUENCE</scope>
    <source>
        <strain evidence="1">PFS-109/04</strain>
        <tissue evidence="1">Leaf</tissue>
    </source>
</reference>
<gene>
    <name evidence="1" type="ORF">F2Q69_00013111</name>
</gene>
<evidence type="ECO:0000313" key="2">
    <source>
        <dbReference type="Proteomes" id="UP000712600"/>
    </source>
</evidence>
<sequence>MDSCRIDVFGEFDCYVTTEPLHGNDGDQDDQIIPTDVQEADRSRQTDRAMYRIDPRAAGKELRLELRPDDRTYRTRACLPWPTHQATTNGRARTHFDRVKTETDHSLSLFAQILQLSKDLGRAGTKLAHEPYPTRLSG</sequence>
<accession>A0A8S9R107</accession>
<proteinExistence type="predicted"/>
<dbReference type="AlphaFoldDB" id="A0A8S9R107"/>
<organism evidence="1 2">
    <name type="scientific">Brassica cretica</name>
    <name type="common">Mustard</name>
    <dbReference type="NCBI Taxonomy" id="69181"/>
    <lineage>
        <taxon>Eukaryota</taxon>
        <taxon>Viridiplantae</taxon>
        <taxon>Streptophyta</taxon>
        <taxon>Embryophyta</taxon>
        <taxon>Tracheophyta</taxon>
        <taxon>Spermatophyta</taxon>
        <taxon>Magnoliopsida</taxon>
        <taxon>eudicotyledons</taxon>
        <taxon>Gunneridae</taxon>
        <taxon>Pentapetalae</taxon>
        <taxon>rosids</taxon>
        <taxon>malvids</taxon>
        <taxon>Brassicales</taxon>
        <taxon>Brassicaceae</taxon>
        <taxon>Brassiceae</taxon>
        <taxon>Brassica</taxon>
    </lineage>
</organism>
<protein>
    <submittedName>
        <fullName evidence="1">Uncharacterized protein</fullName>
    </submittedName>
</protein>